<dbReference type="EMBL" id="BDQC01000149">
    <property type="protein sequence ID" value="GBH22550.1"/>
    <property type="molecule type" value="Genomic_RNA"/>
</dbReference>
<protein>
    <submittedName>
        <fullName evidence="1">Uncharacterized protein</fullName>
    </submittedName>
</protein>
<dbReference type="EMBL" id="BDQB01000242">
    <property type="protein sequence ID" value="GBH22370.1"/>
    <property type="molecule type" value="Genomic_RNA"/>
</dbReference>
<sequence>MGIETVIIGTVIATAKLAKGAAIASKRAGYKVCGRKSTALLREGCRKKLTHDLATGHAHVITQEARGKVHEVGQQLVTGHTPIGQGLEGINGTPQHLLGPKGITNTELFHFAENVEKIHIVDHDVGWWEMIIHLFDAASELPLDVMFLLSNFTDISHLIFAQIYGIY</sequence>
<proteinExistence type="predicted"/>
<dbReference type="AlphaFoldDB" id="A0A2V0RN47"/>
<reference evidence="1" key="1">
    <citation type="submission" date="2017-04" db="EMBL/GenBank/DDBJ databases">
        <title>Unveiling RNA virosphere associated with marine microorganisms.</title>
        <authorList>
            <person name="Urayama S."/>
            <person name="Takaki Y."/>
            <person name="Nishi S."/>
            <person name="Yoshida Y."/>
            <person name="Deguchi S."/>
            <person name="Takai K."/>
            <person name="Nunoura T."/>
        </authorList>
    </citation>
    <scope>NUCLEOTIDE SEQUENCE</scope>
</reference>
<evidence type="ECO:0000313" key="1">
    <source>
        <dbReference type="EMBL" id="GBH22550.1"/>
    </source>
</evidence>
<name>A0A2V0RN47_9ZZZZ</name>
<accession>A0A2V0RN47</accession>
<comment type="caution">
    <text evidence="1">The sequence shown here is derived from an EMBL/GenBank/DDBJ whole genome shotgun (WGS) entry which is preliminary data.</text>
</comment>
<organism evidence="1">
    <name type="scientific">viral metagenome</name>
    <dbReference type="NCBI Taxonomy" id="1070528"/>
    <lineage>
        <taxon>unclassified sequences</taxon>
        <taxon>metagenomes</taxon>
        <taxon>organismal metagenomes</taxon>
    </lineage>
</organism>